<comment type="caution">
    <text evidence="1">The sequence shown here is derived from an EMBL/GenBank/DDBJ whole genome shotgun (WGS) entry which is preliminary data.</text>
</comment>
<dbReference type="EMBL" id="PXYV01000044">
    <property type="protein sequence ID" value="PSR21046.1"/>
    <property type="molecule type" value="Genomic_DNA"/>
</dbReference>
<dbReference type="SUPFAM" id="SSF141130">
    <property type="entry name" value="Acetamidase/Formamidase-like"/>
    <property type="match status" value="1"/>
</dbReference>
<proteinExistence type="predicted"/>
<dbReference type="Gene3D" id="3.10.28.20">
    <property type="entry name" value="Acetamidase/Formamidase-like domains"/>
    <property type="match status" value="1"/>
</dbReference>
<dbReference type="PANTHER" id="PTHR31891">
    <property type="entry name" value="FORMAMIDASE C869.04-RELATED"/>
    <property type="match status" value="1"/>
</dbReference>
<dbReference type="Proteomes" id="UP000241848">
    <property type="component" value="Unassembled WGS sequence"/>
</dbReference>
<gene>
    <name evidence="1" type="ORF">C7B45_12480</name>
</gene>
<dbReference type="AlphaFoldDB" id="A0A2T2WFN2"/>
<dbReference type="Gene3D" id="2.60.120.580">
    <property type="entry name" value="Acetamidase/Formamidase-like domains"/>
    <property type="match status" value="2"/>
</dbReference>
<accession>A0A2T2WFN2</accession>
<sequence length="342" mass="37640">MAEPKFHVLRATPQTVQWGYFDRTVSPVLTINSGDVVLMESLTHHAGDAPDLMMDKNVQHVYDSISSADRGPGVHIVTGPIFVRGAEVGDVLECRVLSLQPRLPYGSNFEANWGLLYEEFGHTEHVVIWQADVSRGVARAVFQYPFPGKLEIPGTITDPSSVERRPALSQISIPLRLHLGTAGVAPAEDGRVSTIPPGQFGGNVDNRWFGPGTSMYYPVLNTGALFWAGDSHFAEGDGEISGTAIEGHLDATLQLIVHKGLRIHNPVLQTPDTWMCHAFHRDLNEAMRLAALEAIDFLVARENLTRQEAYSLLSVAGDFHVTQVVDDVKGIHAVIRRDFRRP</sequence>
<dbReference type="PANTHER" id="PTHR31891:SF1">
    <property type="entry name" value="FORMAMIDASE C869.04-RELATED"/>
    <property type="match status" value="1"/>
</dbReference>
<evidence type="ECO:0000313" key="1">
    <source>
        <dbReference type="EMBL" id="PSR21046.1"/>
    </source>
</evidence>
<protein>
    <submittedName>
        <fullName evidence="1">Formamidase</fullName>
    </submittedName>
</protein>
<dbReference type="Pfam" id="PF03069">
    <property type="entry name" value="FmdA_AmdA"/>
    <property type="match status" value="2"/>
</dbReference>
<name>A0A2T2WFN2_9FIRM</name>
<dbReference type="InterPro" id="IPR004304">
    <property type="entry name" value="FmdA_AmdA"/>
</dbReference>
<reference evidence="1 2" key="1">
    <citation type="journal article" date="2014" name="BMC Genomics">
        <title>Comparison of environmental and isolate Sulfobacillus genomes reveals diverse carbon, sulfur, nitrogen, and hydrogen metabolisms.</title>
        <authorList>
            <person name="Justice N.B."/>
            <person name="Norman A."/>
            <person name="Brown C.T."/>
            <person name="Singh A."/>
            <person name="Thomas B.C."/>
            <person name="Banfield J.F."/>
        </authorList>
    </citation>
    <scope>NUCLEOTIDE SEQUENCE [LARGE SCALE GENOMIC DNA]</scope>
    <source>
        <strain evidence="1">AMDSBA3</strain>
    </source>
</reference>
<organism evidence="1 2">
    <name type="scientific">Sulfobacillus acidophilus</name>
    <dbReference type="NCBI Taxonomy" id="53633"/>
    <lineage>
        <taxon>Bacteria</taxon>
        <taxon>Bacillati</taxon>
        <taxon>Bacillota</taxon>
        <taxon>Clostridia</taxon>
        <taxon>Eubacteriales</taxon>
        <taxon>Clostridiales Family XVII. Incertae Sedis</taxon>
        <taxon>Sulfobacillus</taxon>
    </lineage>
</organism>
<dbReference type="GO" id="GO:0016811">
    <property type="term" value="F:hydrolase activity, acting on carbon-nitrogen (but not peptide) bonds, in linear amides"/>
    <property type="evidence" value="ECO:0007669"/>
    <property type="project" value="InterPro"/>
</dbReference>
<evidence type="ECO:0000313" key="2">
    <source>
        <dbReference type="Proteomes" id="UP000241848"/>
    </source>
</evidence>